<dbReference type="GO" id="GO:0016567">
    <property type="term" value="P:protein ubiquitination"/>
    <property type="evidence" value="ECO:0007669"/>
    <property type="project" value="TreeGrafter"/>
</dbReference>
<dbReference type="SMART" id="SM00028">
    <property type="entry name" value="TPR"/>
    <property type="match status" value="6"/>
</dbReference>
<dbReference type="GO" id="GO:0051301">
    <property type="term" value="P:cell division"/>
    <property type="evidence" value="ECO:0007669"/>
    <property type="project" value="UniProtKB-KW"/>
</dbReference>
<evidence type="ECO:0000256" key="1">
    <source>
        <dbReference type="ARBA" id="ARBA00022618"/>
    </source>
</evidence>
<dbReference type="Gene3D" id="1.25.40.10">
    <property type="entry name" value="Tetratricopeptide repeat domain"/>
    <property type="match status" value="1"/>
</dbReference>
<evidence type="ECO:0000256" key="6">
    <source>
        <dbReference type="ARBA" id="ARBA00023306"/>
    </source>
</evidence>
<dbReference type="Pfam" id="PF13432">
    <property type="entry name" value="TPR_16"/>
    <property type="match status" value="1"/>
</dbReference>
<feature type="repeat" description="TPR" evidence="7">
    <location>
        <begin position="353"/>
        <end position="386"/>
    </location>
</feature>
<dbReference type="EMBL" id="HBGK01035685">
    <property type="protein sequence ID" value="CAD9294321.1"/>
    <property type="molecule type" value="Transcribed_RNA"/>
</dbReference>
<dbReference type="Pfam" id="PF13176">
    <property type="entry name" value="TPR_7"/>
    <property type="match status" value="1"/>
</dbReference>
<protein>
    <recommendedName>
        <fullName evidence="10">Anaphase-promoting complex subunit 6</fullName>
    </recommendedName>
</protein>
<dbReference type="PROSITE" id="PS50005">
    <property type="entry name" value="TPR"/>
    <property type="match status" value="4"/>
</dbReference>
<dbReference type="GO" id="GO:0005737">
    <property type="term" value="C:cytoplasm"/>
    <property type="evidence" value="ECO:0007669"/>
    <property type="project" value="TreeGrafter"/>
</dbReference>
<evidence type="ECO:0000256" key="7">
    <source>
        <dbReference type="PROSITE-ProRule" id="PRU00339"/>
    </source>
</evidence>
<dbReference type="GO" id="GO:0005680">
    <property type="term" value="C:anaphase-promoting complex"/>
    <property type="evidence" value="ECO:0007669"/>
    <property type="project" value="TreeGrafter"/>
</dbReference>
<feature type="repeat" description="TPR" evidence="7">
    <location>
        <begin position="220"/>
        <end position="253"/>
    </location>
</feature>
<feature type="region of interest" description="Disordered" evidence="8">
    <location>
        <begin position="461"/>
        <end position="482"/>
    </location>
</feature>
<feature type="repeat" description="TPR" evidence="7">
    <location>
        <begin position="186"/>
        <end position="219"/>
    </location>
</feature>
<reference evidence="9" key="1">
    <citation type="submission" date="2021-01" db="EMBL/GenBank/DDBJ databases">
        <authorList>
            <person name="Corre E."/>
            <person name="Pelletier E."/>
            <person name="Niang G."/>
            <person name="Scheremetjew M."/>
            <person name="Finn R."/>
            <person name="Kale V."/>
            <person name="Holt S."/>
            <person name="Cochrane G."/>
            <person name="Meng A."/>
            <person name="Brown T."/>
            <person name="Cohen L."/>
        </authorList>
    </citation>
    <scope>NUCLEOTIDE SEQUENCE</scope>
    <source>
        <strain evidence="9">CCMP 410</strain>
    </source>
</reference>
<evidence type="ECO:0008006" key="10">
    <source>
        <dbReference type="Google" id="ProtNLM"/>
    </source>
</evidence>
<keyword evidence="1" id="KW-0132">Cell division</keyword>
<dbReference type="SUPFAM" id="SSF81901">
    <property type="entry name" value="HCP-like"/>
    <property type="match status" value="1"/>
</dbReference>
<accession>A0A7S1VDD9</accession>
<organism evidence="9">
    <name type="scientific">Grammatophora oceanica</name>
    <dbReference type="NCBI Taxonomy" id="210454"/>
    <lineage>
        <taxon>Eukaryota</taxon>
        <taxon>Sar</taxon>
        <taxon>Stramenopiles</taxon>
        <taxon>Ochrophyta</taxon>
        <taxon>Bacillariophyta</taxon>
        <taxon>Fragilariophyceae</taxon>
        <taxon>Fragilariophycidae</taxon>
        <taxon>Rhabdonematales</taxon>
        <taxon>Grammatophoraceae</taxon>
        <taxon>Grammatophora</taxon>
    </lineage>
</organism>
<dbReference type="Pfam" id="PF13181">
    <property type="entry name" value="TPR_8"/>
    <property type="match status" value="2"/>
</dbReference>
<sequence>MEWLGHFYVAQIPPLTTDDDENDNNNKDEEQENAPSSFAVNADVLVESVGGVGSTSATAAIGSTPMEGGEQLQQQQEDINDNYAHLNPSDASMDKLVLHYKLDSSPELLALAANRAYRRYDVQAALDYCQELALVDPLCQSAALVHVASLVALGHKRGLFGLAHEWVQGASAAASAPTSSSATSSAIAWFAVGAYYYACGKYHRAQHHFCRATRLDPQCSEAWLGFGCSFAACDESDQALAAFRAAQRLAPAEPTSLLYMGMEYVRTNHLVLAKHALKSVLSTDPQNPLGYHELGVAAYQAKQYEQSMEWLMKAIKAIYVLEYPSEQQQQSPYSSSSLSTQEMIQRIGNEFWEPTIFNLGHAYRKLGKMNHAMACYERSLVLVSSNTSALSAMGFCQHLLGNVDEAIDHYHQALGQAPDDPFCGDMVYRAMNEAMGSGAGGASDAGVLDFLPLSSRAAATATPVVHTPRSASLLQNDDPQQSMMMMDDSAEEMSMT</sequence>
<evidence type="ECO:0000256" key="8">
    <source>
        <dbReference type="SAM" id="MobiDB-lite"/>
    </source>
</evidence>
<evidence type="ECO:0000313" key="9">
    <source>
        <dbReference type="EMBL" id="CAD9294321.1"/>
    </source>
</evidence>
<proteinExistence type="predicted"/>
<dbReference type="PANTHER" id="PTHR12558:SF9">
    <property type="entry name" value="CELL DIVISION CYCLE PROTEIN 16 HOMOLOG"/>
    <property type="match status" value="1"/>
</dbReference>
<evidence type="ECO:0000256" key="2">
    <source>
        <dbReference type="ARBA" id="ARBA00022737"/>
    </source>
</evidence>
<dbReference type="GO" id="GO:0031145">
    <property type="term" value="P:anaphase-promoting complex-dependent catabolic process"/>
    <property type="evidence" value="ECO:0007669"/>
    <property type="project" value="TreeGrafter"/>
</dbReference>
<feature type="repeat" description="TPR" evidence="7">
    <location>
        <begin position="387"/>
        <end position="420"/>
    </location>
</feature>
<dbReference type="PANTHER" id="PTHR12558">
    <property type="entry name" value="CELL DIVISION CYCLE 16,23,27"/>
    <property type="match status" value="1"/>
</dbReference>
<evidence type="ECO:0000256" key="5">
    <source>
        <dbReference type="ARBA" id="ARBA00022803"/>
    </source>
</evidence>
<dbReference type="InterPro" id="IPR011990">
    <property type="entry name" value="TPR-like_helical_dom_sf"/>
</dbReference>
<evidence type="ECO:0000256" key="4">
    <source>
        <dbReference type="ARBA" id="ARBA00022786"/>
    </source>
</evidence>
<dbReference type="InterPro" id="IPR019734">
    <property type="entry name" value="TPR_rpt"/>
</dbReference>
<keyword evidence="5 7" id="KW-0802">TPR repeat</keyword>
<keyword evidence="6" id="KW-0131">Cell cycle</keyword>
<keyword evidence="4" id="KW-0833">Ubl conjugation pathway</keyword>
<keyword evidence="2" id="KW-0677">Repeat</keyword>
<keyword evidence="3" id="KW-0498">Mitosis</keyword>
<feature type="region of interest" description="Disordered" evidence="8">
    <location>
        <begin position="12"/>
        <end position="38"/>
    </location>
</feature>
<dbReference type="AlphaFoldDB" id="A0A7S1VDD9"/>
<name>A0A7S1VDD9_9STRA</name>
<evidence type="ECO:0000256" key="3">
    <source>
        <dbReference type="ARBA" id="ARBA00022776"/>
    </source>
</evidence>
<dbReference type="GO" id="GO:0045842">
    <property type="term" value="P:positive regulation of mitotic metaphase/anaphase transition"/>
    <property type="evidence" value="ECO:0007669"/>
    <property type="project" value="TreeGrafter"/>
</dbReference>
<gene>
    <name evidence="9" type="ORF">GOCE00092_LOCUS18467</name>
</gene>
<feature type="compositionally biased region" description="Polar residues" evidence="8">
    <location>
        <begin position="469"/>
        <end position="481"/>
    </location>
</feature>